<evidence type="ECO:0000256" key="3">
    <source>
        <dbReference type="PROSITE-ProRule" id="PRU00267"/>
    </source>
</evidence>
<feature type="compositionally biased region" description="Polar residues" evidence="4">
    <location>
        <begin position="187"/>
        <end position="205"/>
    </location>
</feature>
<dbReference type="GO" id="GO:0000978">
    <property type="term" value="F:RNA polymerase II cis-regulatory region sequence-specific DNA binding"/>
    <property type="evidence" value="ECO:0007669"/>
    <property type="project" value="TreeGrafter"/>
</dbReference>
<feature type="compositionally biased region" description="Basic residues" evidence="4">
    <location>
        <begin position="167"/>
        <end position="186"/>
    </location>
</feature>
<dbReference type="GO" id="GO:0005634">
    <property type="term" value="C:nucleus"/>
    <property type="evidence" value="ECO:0007669"/>
    <property type="project" value="UniProtKB-UniRule"/>
</dbReference>
<organism evidence="6 7">
    <name type="scientific">Roridomyces roridus</name>
    <dbReference type="NCBI Taxonomy" id="1738132"/>
    <lineage>
        <taxon>Eukaryota</taxon>
        <taxon>Fungi</taxon>
        <taxon>Dikarya</taxon>
        <taxon>Basidiomycota</taxon>
        <taxon>Agaricomycotina</taxon>
        <taxon>Agaricomycetes</taxon>
        <taxon>Agaricomycetidae</taxon>
        <taxon>Agaricales</taxon>
        <taxon>Marasmiineae</taxon>
        <taxon>Mycenaceae</taxon>
        <taxon>Roridomyces</taxon>
    </lineage>
</organism>
<dbReference type="SMART" id="SM00398">
    <property type="entry name" value="HMG"/>
    <property type="match status" value="1"/>
</dbReference>
<name>A0AAD7FS90_9AGAR</name>
<dbReference type="SUPFAM" id="SSF47095">
    <property type="entry name" value="HMG-box"/>
    <property type="match status" value="1"/>
</dbReference>
<feature type="domain" description="HMG box" evidence="5">
    <location>
        <begin position="63"/>
        <end position="135"/>
    </location>
</feature>
<evidence type="ECO:0000259" key="5">
    <source>
        <dbReference type="PROSITE" id="PS50118"/>
    </source>
</evidence>
<evidence type="ECO:0000256" key="2">
    <source>
        <dbReference type="ARBA" id="ARBA00023163"/>
    </source>
</evidence>
<dbReference type="Pfam" id="PF00505">
    <property type="entry name" value="HMG_box"/>
    <property type="match status" value="1"/>
</dbReference>
<keyword evidence="1 3" id="KW-0238">DNA-binding</keyword>
<protein>
    <recommendedName>
        <fullName evidence="5">HMG box domain-containing protein</fullName>
    </recommendedName>
</protein>
<feature type="region of interest" description="Disordered" evidence="4">
    <location>
        <begin position="240"/>
        <end position="261"/>
    </location>
</feature>
<dbReference type="InterPro" id="IPR050140">
    <property type="entry name" value="SRY-related_HMG-box_TF-like"/>
</dbReference>
<evidence type="ECO:0000313" key="6">
    <source>
        <dbReference type="EMBL" id="KAJ7635150.1"/>
    </source>
</evidence>
<dbReference type="PANTHER" id="PTHR10270">
    <property type="entry name" value="SOX TRANSCRIPTION FACTOR"/>
    <property type="match status" value="1"/>
</dbReference>
<keyword evidence="2" id="KW-0804">Transcription</keyword>
<sequence length="331" mass="37353">MPKARSSVLSRKSMRLRHTDSKSYDDEEYQPFDLALTPVDVDDAPSIESSSPQPPKRVAHGHIPRPRNAFICFRSVYVREQKEATASRPGSLNQTNLSCDAGLAWGKLSKAQKEPYRVMAAQEQEEHRKKYPGYCFNPRKRPAPSVEEMLARRAASPEYKPYDARRAARKRSGAKGKSVSRPRRKSTASTTFEEKQVSFTETIHNSPVRPASYDCPPPQFKARIPPCVVDSGAPLLWHPTPQRPYQATSELPLQRSPTPTPPPPAYKWDAWTYAPLEMPDNTVDLDFGAPQVDFGFFHPWDAVTSDEQQLRSWLALPENGCQYDYGFGFAA</sequence>
<dbReference type="PANTHER" id="PTHR10270:SF161">
    <property type="entry name" value="SEX-DETERMINING REGION Y PROTEIN"/>
    <property type="match status" value="1"/>
</dbReference>
<gene>
    <name evidence="6" type="ORF">FB45DRAFT_481388</name>
</gene>
<feature type="region of interest" description="Disordered" evidence="4">
    <location>
        <begin position="1"/>
        <end position="62"/>
    </location>
</feature>
<dbReference type="CDD" id="cd01389">
    <property type="entry name" value="HMG-box_ROX1-like"/>
    <property type="match status" value="1"/>
</dbReference>
<dbReference type="EMBL" id="JARKIF010000007">
    <property type="protein sequence ID" value="KAJ7635150.1"/>
    <property type="molecule type" value="Genomic_DNA"/>
</dbReference>
<dbReference type="GO" id="GO:0030154">
    <property type="term" value="P:cell differentiation"/>
    <property type="evidence" value="ECO:0007669"/>
    <property type="project" value="TreeGrafter"/>
</dbReference>
<feature type="DNA-binding region" description="HMG box" evidence="3">
    <location>
        <begin position="63"/>
        <end position="135"/>
    </location>
</feature>
<dbReference type="PROSITE" id="PS50118">
    <property type="entry name" value="HMG_BOX_2"/>
    <property type="match status" value="1"/>
</dbReference>
<dbReference type="GO" id="GO:0001228">
    <property type="term" value="F:DNA-binding transcription activator activity, RNA polymerase II-specific"/>
    <property type="evidence" value="ECO:0007669"/>
    <property type="project" value="TreeGrafter"/>
</dbReference>
<comment type="caution">
    <text evidence="6">The sequence shown here is derived from an EMBL/GenBank/DDBJ whole genome shotgun (WGS) entry which is preliminary data.</text>
</comment>
<reference evidence="6" key="1">
    <citation type="submission" date="2023-03" db="EMBL/GenBank/DDBJ databases">
        <title>Massive genome expansion in bonnet fungi (Mycena s.s.) driven by repeated elements and novel gene families across ecological guilds.</title>
        <authorList>
            <consortium name="Lawrence Berkeley National Laboratory"/>
            <person name="Harder C.B."/>
            <person name="Miyauchi S."/>
            <person name="Viragh M."/>
            <person name="Kuo A."/>
            <person name="Thoen E."/>
            <person name="Andreopoulos B."/>
            <person name="Lu D."/>
            <person name="Skrede I."/>
            <person name="Drula E."/>
            <person name="Henrissat B."/>
            <person name="Morin E."/>
            <person name="Kohler A."/>
            <person name="Barry K."/>
            <person name="LaButti K."/>
            <person name="Morin E."/>
            <person name="Salamov A."/>
            <person name="Lipzen A."/>
            <person name="Mereny Z."/>
            <person name="Hegedus B."/>
            <person name="Baldrian P."/>
            <person name="Stursova M."/>
            <person name="Weitz H."/>
            <person name="Taylor A."/>
            <person name="Grigoriev I.V."/>
            <person name="Nagy L.G."/>
            <person name="Martin F."/>
            <person name="Kauserud H."/>
        </authorList>
    </citation>
    <scope>NUCLEOTIDE SEQUENCE</scope>
    <source>
        <strain evidence="6">9284</strain>
    </source>
</reference>
<dbReference type="Proteomes" id="UP001221142">
    <property type="component" value="Unassembled WGS sequence"/>
</dbReference>
<accession>A0AAD7FS90</accession>
<keyword evidence="7" id="KW-1185">Reference proteome</keyword>
<evidence type="ECO:0000313" key="7">
    <source>
        <dbReference type="Proteomes" id="UP001221142"/>
    </source>
</evidence>
<dbReference type="AlphaFoldDB" id="A0AAD7FS90"/>
<dbReference type="InterPro" id="IPR009071">
    <property type="entry name" value="HMG_box_dom"/>
</dbReference>
<feature type="region of interest" description="Disordered" evidence="4">
    <location>
        <begin position="157"/>
        <end position="210"/>
    </location>
</feature>
<dbReference type="InterPro" id="IPR036910">
    <property type="entry name" value="HMG_box_dom_sf"/>
</dbReference>
<evidence type="ECO:0000256" key="4">
    <source>
        <dbReference type="SAM" id="MobiDB-lite"/>
    </source>
</evidence>
<evidence type="ECO:0000256" key="1">
    <source>
        <dbReference type="ARBA" id="ARBA00023125"/>
    </source>
</evidence>
<keyword evidence="3" id="KW-0539">Nucleus</keyword>
<proteinExistence type="predicted"/>
<dbReference type="Gene3D" id="1.10.30.10">
    <property type="entry name" value="High mobility group box domain"/>
    <property type="match status" value="1"/>
</dbReference>